<keyword evidence="1" id="KW-1185">Reference proteome</keyword>
<sequence length="105" mass="12131">MMGGINIPDDPPVEFYSPNLHFLRRDVSIQFNSTNMCSEADNENESWSSLISIFACYKTKKIIMYLKDGRKIINDIIEKPMSPEILWKNLLLNSLCLRLETAAKF</sequence>
<reference evidence="2" key="1">
    <citation type="submission" date="2022-11" db="UniProtKB">
        <authorList>
            <consortium name="WormBaseParasite"/>
        </authorList>
    </citation>
    <scope>IDENTIFICATION</scope>
</reference>
<name>A0A914C6R9_9BILA</name>
<protein>
    <submittedName>
        <fullName evidence="2">Uncharacterized protein</fullName>
    </submittedName>
</protein>
<dbReference type="Proteomes" id="UP000887540">
    <property type="component" value="Unplaced"/>
</dbReference>
<organism evidence="1 2">
    <name type="scientific">Acrobeloides nanus</name>
    <dbReference type="NCBI Taxonomy" id="290746"/>
    <lineage>
        <taxon>Eukaryota</taxon>
        <taxon>Metazoa</taxon>
        <taxon>Ecdysozoa</taxon>
        <taxon>Nematoda</taxon>
        <taxon>Chromadorea</taxon>
        <taxon>Rhabditida</taxon>
        <taxon>Tylenchina</taxon>
        <taxon>Cephalobomorpha</taxon>
        <taxon>Cephaloboidea</taxon>
        <taxon>Cephalobidae</taxon>
        <taxon>Acrobeloides</taxon>
    </lineage>
</organism>
<evidence type="ECO:0000313" key="2">
    <source>
        <dbReference type="WBParaSite" id="ACRNAN_Path_438.g1661.t1"/>
    </source>
</evidence>
<proteinExistence type="predicted"/>
<accession>A0A914C6R9</accession>
<dbReference type="WBParaSite" id="ACRNAN_Path_438.g1661.t1">
    <property type="protein sequence ID" value="ACRNAN_Path_438.g1661.t1"/>
    <property type="gene ID" value="ACRNAN_Path_438.g1661"/>
</dbReference>
<evidence type="ECO:0000313" key="1">
    <source>
        <dbReference type="Proteomes" id="UP000887540"/>
    </source>
</evidence>
<dbReference type="AlphaFoldDB" id="A0A914C6R9"/>